<sequence length="545" mass="60448">MATQEAVFLTEFSATGAKPGAIRGHRSKGCITCRRRKVKCDERRPTCLRCEKGFHKCQGYDKPLVFVAQEFSTPSSTSSTSPPSVPRSNKRQTTPSSQSSKSSPRTALSDEEWAIMLPIKKKMSPARRVCQTVPLNAFKDEIVICHLLEKFSIGLGPSMAGVTDAPTMASVLTSHNANSNAYISGLGLAEAFFGHVQKVDGMTEHASELYGQALRNLRDDLQLTDQKVARSRAYMNLWSCVFLGLYEIVAASGQSSWMQHSKGMGILTELLGPSNFQSPVANTILDMNRSFIATSYIVERKHCFLGRPEWQTVPWERWTRPRTIISRTTDILCDVPGLMEDADAIIQAEEQGLNTEADKLLLQDNLLQRIQRLADLVWQWDLSNPLACWEAPIDSSTSFSLDESGQPLFDTVYHFDDVERAIDVLNLNVVRLLLYGACDKAGLLDSYVSTIVGSQYDGPHANPLLLPGQGDRISHSLEICLCVDFLLSNPRQSRGALVLLFPLRVAWTYLGPLPAVSRWVGKVLMQLSTSQGLRIGEHVLDIDSR</sequence>
<evidence type="ECO:0000313" key="4">
    <source>
        <dbReference type="EMBL" id="CEJ89977.1"/>
    </source>
</evidence>
<dbReference type="CDD" id="cd00067">
    <property type="entry name" value="GAL4"/>
    <property type="match status" value="1"/>
</dbReference>
<dbReference type="PANTHER" id="PTHR38111">
    <property type="entry name" value="ZN(2)-C6 FUNGAL-TYPE DOMAIN-CONTAINING PROTEIN-RELATED"/>
    <property type="match status" value="1"/>
</dbReference>
<organism evidence="4 5">
    <name type="scientific">[Torrubiella] hemipterigena</name>
    <dbReference type="NCBI Taxonomy" id="1531966"/>
    <lineage>
        <taxon>Eukaryota</taxon>
        <taxon>Fungi</taxon>
        <taxon>Dikarya</taxon>
        <taxon>Ascomycota</taxon>
        <taxon>Pezizomycotina</taxon>
        <taxon>Sordariomycetes</taxon>
        <taxon>Hypocreomycetidae</taxon>
        <taxon>Hypocreales</taxon>
        <taxon>Clavicipitaceae</taxon>
        <taxon>Clavicipitaceae incertae sedis</taxon>
        <taxon>'Torrubiella' clade</taxon>
    </lineage>
</organism>
<evidence type="ECO:0000256" key="1">
    <source>
        <dbReference type="ARBA" id="ARBA00023242"/>
    </source>
</evidence>
<dbReference type="InterPro" id="IPR036864">
    <property type="entry name" value="Zn2-C6_fun-type_DNA-bd_sf"/>
</dbReference>
<proteinExistence type="predicted"/>
<evidence type="ECO:0000256" key="2">
    <source>
        <dbReference type="SAM" id="MobiDB-lite"/>
    </source>
</evidence>
<dbReference type="AlphaFoldDB" id="A0A0A1TJK8"/>
<feature type="compositionally biased region" description="Low complexity" evidence="2">
    <location>
        <begin position="72"/>
        <end position="82"/>
    </location>
</feature>
<dbReference type="HOGENOM" id="CLU_021599_5_2_1"/>
<dbReference type="Proteomes" id="UP000039046">
    <property type="component" value="Unassembled WGS sequence"/>
</dbReference>
<dbReference type="PROSITE" id="PS00463">
    <property type="entry name" value="ZN2_CY6_FUNGAL_1"/>
    <property type="match status" value="1"/>
</dbReference>
<dbReference type="SMART" id="SM00066">
    <property type="entry name" value="GAL4"/>
    <property type="match status" value="1"/>
</dbReference>
<dbReference type="EMBL" id="CDHN01000003">
    <property type="protein sequence ID" value="CEJ89977.1"/>
    <property type="molecule type" value="Genomic_DNA"/>
</dbReference>
<reference evidence="4 5" key="1">
    <citation type="journal article" date="2015" name="Genome Announc.">
        <title>Draft Genome Sequence and Gene Annotation of the Entomopathogenic Fungus Verticillium hemipterigenum.</title>
        <authorList>
            <person name="Horn F."/>
            <person name="Habel A."/>
            <person name="Scharf D.H."/>
            <person name="Dworschak J."/>
            <person name="Brakhage A.A."/>
            <person name="Guthke R."/>
            <person name="Hertweck C."/>
            <person name="Linde J."/>
        </authorList>
    </citation>
    <scope>NUCLEOTIDE SEQUENCE [LARGE SCALE GENOMIC DNA]</scope>
</reference>
<dbReference type="Pfam" id="PF00172">
    <property type="entry name" value="Zn_clus"/>
    <property type="match status" value="1"/>
</dbReference>
<evidence type="ECO:0000313" key="5">
    <source>
        <dbReference type="Proteomes" id="UP000039046"/>
    </source>
</evidence>
<keyword evidence="1" id="KW-0539">Nucleus</keyword>
<feature type="region of interest" description="Disordered" evidence="2">
    <location>
        <begin position="72"/>
        <end position="107"/>
    </location>
</feature>
<dbReference type="SUPFAM" id="SSF57701">
    <property type="entry name" value="Zn2/Cys6 DNA-binding domain"/>
    <property type="match status" value="1"/>
</dbReference>
<dbReference type="Gene3D" id="4.10.240.10">
    <property type="entry name" value="Zn(2)-C6 fungal-type DNA-binding domain"/>
    <property type="match status" value="1"/>
</dbReference>
<dbReference type="InterPro" id="IPR001138">
    <property type="entry name" value="Zn2Cys6_DnaBD"/>
</dbReference>
<evidence type="ECO:0000259" key="3">
    <source>
        <dbReference type="PROSITE" id="PS50048"/>
    </source>
</evidence>
<feature type="compositionally biased region" description="Low complexity" evidence="2">
    <location>
        <begin position="91"/>
        <end position="105"/>
    </location>
</feature>
<dbReference type="PANTHER" id="PTHR38111:SF2">
    <property type="entry name" value="FINGER DOMAIN PROTEIN, PUTATIVE (AFU_ORTHOLOGUE AFUA_1G01560)-RELATED"/>
    <property type="match status" value="1"/>
</dbReference>
<dbReference type="InterPro" id="IPR053178">
    <property type="entry name" value="Osmoadaptation_assoc"/>
</dbReference>
<feature type="domain" description="Zn(2)-C6 fungal-type" evidence="3">
    <location>
        <begin position="29"/>
        <end position="57"/>
    </location>
</feature>
<dbReference type="GO" id="GO:0000981">
    <property type="term" value="F:DNA-binding transcription factor activity, RNA polymerase II-specific"/>
    <property type="evidence" value="ECO:0007669"/>
    <property type="project" value="InterPro"/>
</dbReference>
<name>A0A0A1TJK8_9HYPO</name>
<gene>
    <name evidence="4" type="ORF">VHEMI05791</name>
</gene>
<dbReference type="STRING" id="1531966.A0A0A1TJK8"/>
<dbReference type="GO" id="GO:0008270">
    <property type="term" value="F:zinc ion binding"/>
    <property type="evidence" value="ECO:0007669"/>
    <property type="project" value="InterPro"/>
</dbReference>
<dbReference type="OrthoDB" id="3525185at2759"/>
<accession>A0A0A1TJK8</accession>
<dbReference type="PROSITE" id="PS50048">
    <property type="entry name" value="ZN2_CY6_FUNGAL_2"/>
    <property type="match status" value="1"/>
</dbReference>
<protein>
    <recommendedName>
        <fullName evidence="3">Zn(2)-C6 fungal-type domain-containing protein</fullName>
    </recommendedName>
</protein>
<keyword evidence="5" id="KW-1185">Reference proteome</keyword>